<evidence type="ECO:0000256" key="2">
    <source>
        <dbReference type="SAM" id="Phobius"/>
    </source>
</evidence>
<accession>A0ABZ1Z1H1</accession>
<dbReference type="Proteomes" id="UP001432062">
    <property type="component" value="Chromosome"/>
</dbReference>
<dbReference type="RefSeq" id="WP_327093904.1">
    <property type="nucleotide sequence ID" value="NZ_CP109149.1"/>
</dbReference>
<sequence length="127" mass="13596">MATSGIAVSSVVVAVFSVALVRQSRIVRAISVLLAILATTSCLLQVAKIYFAAVGHRELVFQDHVVVNPRGLLGYFNIPLVLTYTADIALWFVCLLLSMASTAAFKSRTTDRNSTEPTDLPGRPGSS</sequence>
<proteinExistence type="predicted"/>
<name>A0ABZ1Z1H1_9NOCA</name>
<protein>
    <recommendedName>
        <fullName evidence="5">Lycopene cyclase domain-containing protein</fullName>
    </recommendedName>
</protein>
<feature type="region of interest" description="Disordered" evidence="1">
    <location>
        <begin position="106"/>
        <end position="127"/>
    </location>
</feature>
<keyword evidence="2" id="KW-0812">Transmembrane</keyword>
<evidence type="ECO:0000313" key="4">
    <source>
        <dbReference type="Proteomes" id="UP001432062"/>
    </source>
</evidence>
<organism evidence="3 4">
    <name type="scientific">Nocardia vinacea</name>
    <dbReference type="NCBI Taxonomy" id="96468"/>
    <lineage>
        <taxon>Bacteria</taxon>
        <taxon>Bacillati</taxon>
        <taxon>Actinomycetota</taxon>
        <taxon>Actinomycetes</taxon>
        <taxon>Mycobacteriales</taxon>
        <taxon>Nocardiaceae</taxon>
        <taxon>Nocardia</taxon>
    </lineage>
</organism>
<evidence type="ECO:0000256" key="1">
    <source>
        <dbReference type="SAM" id="MobiDB-lite"/>
    </source>
</evidence>
<feature type="transmembrane region" description="Helical" evidence="2">
    <location>
        <begin position="73"/>
        <end position="98"/>
    </location>
</feature>
<feature type="transmembrane region" description="Helical" evidence="2">
    <location>
        <begin position="6"/>
        <end position="22"/>
    </location>
</feature>
<evidence type="ECO:0008006" key="5">
    <source>
        <dbReference type="Google" id="ProtNLM"/>
    </source>
</evidence>
<evidence type="ECO:0000313" key="3">
    <source>
        <dbReference type="EMBL" id="WUV49111.1"/>
    </source>
</evidence>
<gene>
    <name evidence="3" type="ORF">OG563_13465</name>
</gene>
<keyword evidence="4" id="KW-1185">Reference proteome</keyword>
<keyword evidence="2" id="KW-0472">Membrane</keyword>
<keyword evidence="2" id="KW-1133">Transmembrane helix</keyword>
<feature type="transmembrane region" description="Helical" evidence="2">
    <location>
        <begin position="29"/>
        <end position="53"/>
    </location>
</feature>
<reference evidence="3" key="1">
    <citation type="submission" date="2022-10" db="EMBL/GenBank/DDBJ databases">
        <title>The complete genomes of actinobacterial strains from the NBC collection.</title>
        <authorList>
            <person name="Joergensen T.S."/>
            <person name="Alvarez Arevalo M."/>
            <person name="Sterndorff E.B."/>
            <person name="Faurdal D."/>
            <person name="Vuksanovic O."/>
            <person name="Mourched A.-S."/>
            <person name="Charusanti P."/>
            <person name="Shaw S."/>
            <person name="Blin K."/>
            <person name="Weber T."/>
        </authorList>
    </citation>
    <scope>NUCLEOTIDE SEQUENCE</scope>
    <source>
        <strain evidence="3">NBC_01482</strain>
    </source>
</reference>
<dbReference type="EMBL" id="CP109441">
    <property type="protein sequence ID" value="WUV49111.1"/>
    <property type="molecule type" value="Genomic_DNA"/>
</dbReference>